<dbReference type="InterPro" id="IPR018392">
    <property type="entry name" value="LysM"/>
</dbReference>
<dbReference type="EMBL" id="AP021875">
    <property type="protein sequence ID" value="BBO74908.1"/>
    <property type="molecule type" value="Genomic_DNA"/>
</dbReference>
<accession>A0A5K7Z1X5</accession>
<organism evidence="3 4">
    <name type="scientific">Desulfosarcina widdelii</name>
    <dbReference type="NCBI Taxonomy" id="947919"/>
    <lineage>
        <taxon>Bacteria</taxon>
        <taxon>Pseudomonadati</taxon>
        <taxon>Thermodesulfobacteriota</taxon>
        <taxon>Desulfobacteria</taxon>
        <taxon>Desulfobacterales</taxon>
        <taxon>Desulfosarcinaceae</taxon>
        <taxon>Desulfosarcina</taxon>
    </lineage>
</organism>
<dbReference type="Gene3D" id="3.10.350.10">
    <property type="entry name" value="LysM domain"/>
    <property type="match status" value="3"/>
</dbReference>
<feature type="domain" description="LysM" evidence="2">
    <location>
        <begin position="524"/>
        <end position="567"/>
    </location>
</feature>
<feature type="domain" description="LysM" evidence="2">
    <location>
        <begin position="458"/>
        <end position="502"/>
    </location>
</feature>
<dbReference type="Pfam" id="PF01464">
    <property type="entry name" value="SLT"/>
    <property type="match status" value="1"/>
</dbReference>
<evidence type="ECO:0000259" key="2">
    <source>
        <dbReference type="PROSITE" id="PS51782"/>
    </source>
</evidence>
<sequence>MVSCLTRTLICCALIFLSSCSHMTQPGRTENAALPESEAPAPTAEITATENDAISEAPDKSQDLMASADEVIGTDVPAQKDSEENEGMPLPAAGIESPNNHTTATALLDSAIQQQLDEALDFCEAAQVFWQNGELENALDALDKAYSLILTVEPDDPAKMVQQKEDLRFLISKRILEIYASRNIVVNGNHNAIPREINANIQKEIDRFVIGGEKRFFIESVKRSGMYRPMILKKLEAAGLPPELSWLPLIESGFKVKALSRARALGLWQFIPSTGYKFGLKRDQYIDERIDFEKSTDAAIAYLKELHSMFGDWSTVLAAYNCGEGRVLHVIRTQNINYLDDFWDLYGRLPFETARYVPRFLAALHIIENMEKYGLSDIEPYPPLKFETVDVQRQVNLKDIAPALGTTLNTLKELNPELRYSVLPARKYTLRVPTGKTDLLLASIDQVPLSTPPRPAYVYHRVRPGDTLSTIARRYHTSVRKIMWANNLKRSSYIVAGKRLKIPQRGMVVTHATPRTATREEWNRKHVVKSGDSLWIIAKRYGTTTQKIQEMNHLSSTRLSINQVLTVPSKAPVAEKETQGGNGTYYVQRGDSPYLIARRHNIPLNRFLKINNLTPRSTIYPGQSVRIE</sequence>
<dbReference type="PANTHER" id="PTHR33734:SF22">
    <property type="entry name" value="MEMBRANE-BOUND LYTIC MUREIN TRANSGLYCOSYLASE D"/>
    <property type="match status" value="1"/>
</dbReference>
<dbReference type="KEGG" id="dwd:DSCW_23250"/>
<gene>
    <name evidence="3" type="ORF">DSCW_23250</name>
</gene>
<feature type="domain" description="LysM" evidence="2">
    <location>
        <begin position="583"/>
        <end position="627"/>
    </location>
</feature>
<name>A0A5K7Z1X5_9BACT</name>
<dbReference type="AlphaFoldDB" id="A0A5K7Z1X5"/>
<evidence type="ECO:0000313" key="4">
    <source>
        <dbReference type="Proteomes" id="UP000427769"/>
    </source>
</evidence>
<dbReference type="PROSITE" id="PS51257">
    <property type="entry name" value="PROKAR_LIPOPROTEIN"/>
    <property type="match status" value="1"/>
</dbReference>
<dbReference type="PANTHER" id="PTHR33734">
    <property type="entry name" value="LYSM DOMAIN-CONTAINING GPI-ANCHORED PROTEIN 2"/>
    <property type="match status" value="1"/>
</dbReference>
<proteinExistence type="predicted"/>
<dbReference type="Proteomes" id="UP000427769">
    <property type="component" value="Chromosome"/>
</dbReference>
<dbReference type="InterPro" id="IPR036779">
    <property type="entry name" value="LysM_dom_sf"/>
</dbReference>
<feature type="signal peptide" evidence="1">
    <location>
        <begin position="1"/>
        <end position="23"/>
    </location>
</feature>
<evidence type="ECO:0000256" key="1">
    <source>
        <dbReference type="SAM" id="SignalP"/>
    </source>
</evidence>
<dbReference type="SUPFAM" id="SSF54106">
    <property type="entry name" value="LysM domain"/>
    <property type="match status" value="3"/>
</dbReference>
<reference evidence="3 4" key="1">
    <citation type="submission" date="2019-11" db="EMBL/GenBank/DDBJ databases">
        <title>Comparative genomics of hydrocarbon-degrading Desulfosarcina strains.</title>
        <authorList>
            <person name="Watanabe M."/>
            <person name="Kojima H."/>
            <person name="Fukui M."/>
        </authorList>
    </citation>
    <scope>NUCLEOTIDE SEQUENCE [LARGE SCALE GENOMIC DNA]</scope>
    <source>
        <strain evidence="3 4">PP31</strain>
    </source>
</reference>
<dbReference type="SUPFAM" id="SSF53955">
    <property type="entry name" value="Lysozyme-like"/>
    <property type="match status" value="1"/>
</dbReference>
<dbReference type="Pfam" id="PF01476">
    <property type="entry name" value="LysM"/>
    <property type="match status" value="3"/>
</dbReference>
<keyword evidence="1" id="KW-0732">Signal</keyword>
<keyword evidence="4" id="KW-1185">Reference proteome</keyword>
<dbReference type="InterPro" id="IPR023346">
    <property type="entry name" value="Lysozyme-like_dom_sf"/>
</dbReference>
<dbReference type="SMART" id="SM00257">
    <property type="entry name" value="LysM"/>
    <property type="match status" value="4"/>
</dbReference>
<dbReference type="CDD" id="cd00118">
    <property type="entry name" value="LysM"/>
    <property type="match status" value="3"/>
</dbReference>
<dbReference type="CDD" id="cd16894">
    <property type="entry name" value="MltD-like"/>
    <property type="match status" value="1"/>
</dbReference>
<evidence type="ECO:0000313" key="3">
    <source>
        <dbReference type="EMBL" id="BBO74908.1"/>
    </source>
</evidence>
<dbReference type="Gene3D" id="1.10.530.10">
    <property type="match status" value="1"/>
</dbReference>
<dbReference type="PROSITE" id="PS51782">
    <property type="entry name" value="LYSM"/>
    <property type="match status" value="3"/>
</dbReference>
<feature type="chain" id="PRO_5024359042" description="LysM domain-containing protein" evidence="1">
    <location>
        <begin position="24"/>
        <end position="628"/>
    </location>
</feature>
<dbReference type="InterPro" id="IPR008258">
    <property type="entry name" value="Transglycosylase_SLT_dom_1"/>
</dbReference>
<dbReference type="GO" id="GO:0008932">
    <property type="term" value="F:lytic endotransglycosylase activity"/>
    <property type="evidence" value="ECO:0007669"/>
    <property type="project" value="TreeGrafter"/>
</dbReference>
<protein>
    <recommendedName>
        <fullName evidence="2">LysM domain-containing protein</fullName>
    </recommendedName>
</protein>